<gene>
    <name evidence="2" type="ORF">BS297_01010</name>
</gene>
<organism evidence="2 3">
    <name type="scientific">Rhodococcus erythropolis</name>
    <name type="common">Arthrobacter picolinophilus</name>
    <dbReference type="NCBI Taxonomy" id="1833"/>
    <lineage>
        <taxon>Bacteria</taxon>
        <taxon>Bacillati</taxon>
        <taxon>Actinomycetota</taxon>
        <taxon>Actinomycetes</taxon>
        <taxon>Mycobacteriales</taxon>
        <taxon>Nocardiaceae</taxon>
        <taxon>Rhodococcus</taxon>
        <taxon>Rhodococcus erythropolis group</taxon>
    </lineage>
</organism>
<dbReference type="Pfam" id="PF04233">
    <property type="entry name" value="Phage_Mu_F"/>
    <property type="match status" value="1"/>
</dbReference>
<proteinExistence type="predicted"/>
<dbReference type="InterPro" id="IPR006528">
    <property type="entry name" value="Phage_head_morphogenesis_dom"/>
</dbReference>
<accession>A0A5N5E9W6</accession>
<dbReference type="AlphaFoldDB" id="A0A5N5E9W6"/>
<protein>
    <recommendedName>
        <fullName evidence="1">Phage head morphogenesis domain-containing protein</fullName>
    </recommendedName>
</protein>
<dbReference type="Proteomes" id="UP000325576">
    <property type="component" value="Unassembled WGS sequence"/>
</dbReference>
<name>A0A5N5E9W6_RHOER</name>
<comment type="caution">
    <text evidence="2">The sequence shown here is derived from an EMBL/GenBank/DDBJ whole genome shotgun (WGS) entry which is preliminary data.</text>
</comment>
<dbReference type="EMBL" id="MRBO01000021">
    <property type="protein sequence ID" value="KAB2587289.1"/>
    <property type="molecule type" value="Genomic_DNA"/>
</dbReference>
<evidence type="ECO:0000313" key="3">
    <source>
        <dbReference type="Proteomes" id="UP000325576"/>
    </source>
</evidence>
<feature type="domain" description="Phage head morphogenesis" evidence="1">
    <location>
        <begin position="106"/>
        <end position="208"/>
    </location>
</feature>
<evidence type="ECO:0000313" key="2">
    <source>
        <dbReference type="EMBL" id="KAB2587289.1"/>
    </source>
</evidence>
<evidence type="ECO:0000259" key="1">
    <source>
        <dbReference type="Pfam" id="PF04233"/>
    </source>
</evidence>
<reference evidence="2 3" key="1">
    <citation type="journal article" date="2017" name="Poromechanics V (2013)">
        <title>Genomic Characterization of the Arsenic-Tolerant Actinobacterium, &lt;i&gt;Rhodococcus erythropolis&lt;/i&gt; S43.</title>
        <authorList>
            <person name="Retamal-Morales G."/>
            <person name="Mehnert M."/>
            <person name="Schwabe R."/>
            <person name="Tischler D."/>
            <person name="Schloemann M."/>
            <person name="Levican G.J."/>
        </authorList>
    </citation>
    <scope>NUCLEOTIDE SEQUENCE [LARGE SCALE GENOMIC DNA]</scope>
    <source>
        <strain evidence="2 3">S43</strain>
    </source>
</reference>
<sequence>MAEYLAGLAQRAPQYVDWSLVPEPVKAAASPLANKDDDLWKAEEFDLTKAVIDAITMLTTTGAQAGELASGIYIGVSSLSQTVLVAAREQVATLVSQVTETNRKLIREAIKQSIARGEDVIGTIERIKTVVNNPVRAEMIAQTESVNAYQTGLKNFAVETGATTKTWESLEGACTACKPLDGEVVEIGEKFSNGSDRPAAHPRCRCGVYYQY</sequence>